<dbReference type="Proteomes" id="UP000265520">
    <property type="component" value="Unassembled WGS sequence"/>
</dbReference>
<organism evidence="1 2">
    <name type="scientific">Trifolium medium</name>
    <dbReference type="NCBI Taxonomy" id="97028"/>
    <lineage>
        <taxon>Eukaryota</taxon>
        <taxon>Viridiplantae</taxon>
        <taxon>Streptophyta</taxon>
        <taxon>Embryophyta</taxon>
        <taxon>Tracheophyta</taxon>
        <taxon>Spermatophyta</taxon>
        <taxon>Magnoliopsida</taxon>
        <taxon>eudicotyledons</taxon>
        <taxon>Gunneridae</taxon>
        <taxon>Pentapetalae</taxon>
        <taxon>rosids</taxon>
        <taxon>fabids</taxon>
        <taxon>Fabales</taxon>
        <taxon>Fabaceae</taxon>
        <taxon>Papilionoideae</taxon>
        <taxon>50 kb inversion clade</taxon>
        <taxon>NPAAA clade</taxon>
        <taxon>Hologalegina</taxon>
        <taxon>IRL clade</taxon>
        <taxon>Trifolieae</taxon>
        <taxon>Trifolium</taxon>
    </lineage>
</organism>
<accession>A0A392PRA8</accession>
<protein>
    <submittedName>
        <fullName evidence="1">Uncharacterized protein</fullName>
    </submittedName>
</protein>
<proteinExistence type="predicted"/>
<evidence type="ECO:0000313" key="1">
    <source>
        <dbReference type="EMBL" id="MCI13846.1"/>
    </source>
</evidence>
<keyword evidence="2" id="KW-1185">Reference proteome</keyword>
<sequence length="41" mass="4158">GQFSAPDIVGALRVVAPAVPDIVGALHVVVVTFESTNLLQG</sequence>
<evidence type="ECO:0000313" key="2">
    <source>
        <dbReference type="Proteomes" id="UP000265520"/>
    </source>
</evidence>
<dbReference type="AlphaFoldDB" id="A0A392PRA8"/>
<feature type="non-terminal residue" evidence="1">
    <location>
        <position position="1"/>
    </location>
</feature>
<reference evidence="1 2" key="1">
    <citation type="journal article" date="2018" name="Front. Plant Sci.">
        <title>Red Clover (Trifolium pratense) and Zigzag Clover (T. medium) - A Picture of Genomic Similarities and Differences.</title>
        <authorList>
            <person name="Dluhosova J."/>
            <person name="Istvanek J."/>
            <person name="Nedelnik J."/>
            <person name="Repkova J."/>
        </authorList>
    </citation>
    <scope>NUCLEOTIDE SEQUENCE [LARGE SCALE GENOMIC DNA]</scope>
    <source>
        <strain evidence="2">cv. 10/8</strain>
        <tissue evidence="1">Leaf</tissue>
    </source>
</reference>
<dbReference type="EMBL" id="LXQA010089872">
    <property type="protein sequence ID" value="MCI13846.1"/>
    <property type="molecule type" value="Genomic_DNA"/>
</dbReference>
<name>A0A392PRA8_9FABA</name>
<comment type="caution">
    <text evidence="1">The sequence shown here is derived from an EMBL/GenBank/DDBJ whole genome shotgun (WGS) entry which is preliminary data.</text>
</comment>